<organism evidence="1 2">
    <name type="scientific">Echinops telfairi</name>
    <name type="common">Lesser hedgehog tenrec</name>
    <dbReference type="NCBI Taxonomy" id="9371"/>
    <lineage>
        <taxon>Eukaryota</taxon>
        <taxon>Metazoa</taxon>
        <taxon>Chordata</taxon>
        <taxon>Craniata</taxon>
        <taxon>Vertebrata</taxon>
        <taxon>Euteleostomi</taxon>
        <taxon>Mammalia</taxon>
        <taxon>Eutheria</taxon>
        <taxon>Afrotheria</taxon>
        <taxon>Tenrecidae</taxon>
        <taxon>Tenrecinae</taxon>
        <taxon>Echinops</taxon>
    </lineage>
</organism>
<dbReference type="RefSeq" id="XP_045149224.1">
    <property type="nucleotide sequence ID" value="XM_045293289.1"/>
</dbReference>
<protein>
    <submittedName>
        <fullName evidence="2">Zinc finger protein 271-like</fullName>
    </submittedName>
</protein>
<accession>A0AC55DBU8</accession>
<evidence type="ECO:0000313" key="1">
    <source>
        <dbReference type="Proteomes" id="UP000694863"/>
    </source>
</evidence>
<sequence>MGSSANAHFKSSIYLQEPDQNTSRFKIYQGNNANTEIPSRSRGGRDIFKILFRDQRPPVRWHRPEQALPLPPNARKPCRSLQTSGPVGPEVNSVVRLQRRPEEKKQDGPARGPSAEAESAPGAQISMQVLGQESVSEKMASLSCQVGEAETPPERIPQELDLQQSASGPGEQLSHVVKEESDSEPAFVMAPSQLLVRPEERPVRDEDVGASFLHASSQVSCVPPCFSPSARLERDSVLGIERKGEHLPEAQGSLQAEGRGEQLSPRERNSGKQLGLHLPNPHPGDLSMLWLEEKAEAPQIGQLRASMVQKHPTCRECGKTFYRNSQLLLHQRTHTREASFQSPTCQRTFLRSSDFVKHQRSHTGEKPYKCDYCGKGFSKFAGLRHHKKIHTGEKPYKCPVCENSFIDRSNFIRHQRVHTGEKPYKCSHCGKSFTEFSGLRHHEKIHTGEKPYKCPVCEKGFIQRSNFIRHQRVHTGEKPYKCSHCGKSFSWSSSLDKHQRSHLGKKSFQ</sequence>
<proteinExistence type="predicted"/>
<dbReference type="Proteomes" id="UP000694863">
    <property type="component" value="Unplaced"/>
</dbReference>
<evidence type="ECO:0000313" key="2">
    <source>
        <dbReference type="RefSeq" id="XP_045149224.1"/>
    </source>
</evidence>
<reference evidence="2" key="1">
    <citation type="submission" date="2025-08" db="UniProtKB">
        <authorList>
            <consortium name="RefSeq"/>
        </authorList>
    </citation>
    <scope>IDENTIFICATION</scope>
</reference>
<gene>
    <name evidence="2" type="primary">LOC101650149</name>
</gene>
<name>A0AC55DBU8_ECHTE</name>
<keyword evidence="1" id="KW-1185">Reference proteome</keyword>